<protein>
    <submittedName>
        <fullName evidence="2">EAL domain-containing protein</fullName>
    </submittedName>
</protein>
<gene>
    <name evidence="2" type="ORF">KOF26_16370</name>
</gene>
<keyword evidence="3" id="KW-1185">Reference proteome</keyword>
<evidence type="ECO:0000259" key="1">
    <source>
        <dbReference type="PROSITE" id="PS50883"/>
    </source>
</evidence>
<dbReference type="InterPro" id="IPR050706">
    <property type="entry name" value="Cyclic-di-GMP_PDE-like"/>
</dbReference>
<dbReference type="RefSeq" id="WP_216327629.1">
    <property type="nucleotide sequence ID" value="NZ_JAHKRT010000010.1"/>
</dbReference>
<dbReference type="SMART" id="SM00052">
    <property type="entry name" value="EAL"/>
    <property type="match status" value="1"/>
</dbReference>
<reference evidence="2 3" key="1">
    <citation type="submission" date="2021-06" db="EMBL/GenBank/DDBJ databases">
        <title>Sphingomonas sp. XMGL2, whole genome shotgun sequencing project.</title>
        <authorList>
            <person name="Zhao G."/>
            <person name="Shen L."/>
        </authorList>
    </citation>
    <scope>NUCLEOTIDE SEQUENCE [LARGE SCALE GENOMIC DNA]</scope>
    <source>
        <strain evidence="2 3">XMGL2</strain>
    </source>
</reference>
<dbReference type="Proteomes" id="UP000776276">
    <property type="component" value="Unassembled WGS sequence"/>
</dbReference>
<dbReference type="CDD" id="cd01948">
    <property type="entry name" value="EAL"/>
    <property type="match status" value="1"/>
</dbReference>
<dbReference type="Pfam" id="PF00563">
    <property type="entry name" value="EAL"/>
    <property type="match status" value="1"/>
</dbReference>
<proteinExistence type="predicted"/>
<dbReference type="PROSITE" id="PS50883">
    <property type="entry name" value="EAL"/>
    <property type="match status" value="1"/>
</dbReference>
<feature type="domain" description="EAL" evidence="1">
    <location>
        <begin position="44"/>
        <end position="294"/>
    </location>
</feature>
<dbReference type="EMBL" id="JAHKRT010000010">
    <property type="protein sequence ID" value="MBU3079433.1"/>
    <property type="molecule type" value="Genomic_DNA"/>
</dbReference>
<comment type="caution">
    <text evidence="2">The sequence shown here is derived from an EMBL/GenBank/DDBJ whole genome shotgun (WGS) entry which is preliminary data.</text>
</comment>
<dbReference type="PANTHER" id="PTHR33121">
    <property type="entry name" value="CYCLIC DI-GMP PHOSPHODIESTERASE PDEF"/>
    <property type="match status" value="1"/>
</dbReference>
<organism evidence="2 3">
    <name type="scientific">Sphingomonas quercus</name>
    <dbReference type="NCBI Taxonomy" id="2842451"/>
    <lineage>
        <taxon>Bacteria</taxon>
        <taxon>Pseudomonadati</taxon>
        <taxon>Pseudomonadota</taxon>
        <taxon>Alphaproteobacteria</taxon>
        <taxon>Sphingomonadales</taxon>
        <taxon>Sphingomonadaceae</taxon>
        <taxon>Sphingomonas</taxon>
    </lineage>
</organism>
<name>A0ABS6BM92_9SPHN</name>
<accession>A0ABS6BM92</accession>
<sequence>MSKYSLPSVRSRLGRALHGLAARMLHQEARERWHEAALHPSIPDAVLLADLIAAVENDRLALVYQPKLNARSNQIEAVEALLRWQHPVAGAIGPADFIPWAERHGLIRQVTQWVLRTAIRDQADLAASGHALAVSVNLSGRLVGDRSFTRWALEACKEAVGPIGMEITETAVIDGTENALENLHAYADAGIRVAIDDYGAGLSSLAYLRKLPASELKIDKMFISTLVSSHRDPLLVRSTIDLAHALEMEVTAEGVETPIALSLLRVMGCDLIQGYEISRPLPLDELRHFLDTRNAESGVTATTRSPVSITQFAGRL</sequence>
<evidence type="ECO:0000313" key="2">
    <source>
        <dbReference type="EMBL" id="MBU3079433.1"/>
    </source>
</evidence>
<dbReference type="PANTHER" id="PTHR33121:SF71">
    <property type="entry name" value="OXYGEN SENSOR PROTEIN DOSP"/>
    <property type="match status" value="1"/>
</dbReference>
<dbReference type="InterPro" id="IPR001633">
    <property type="entry name" value="EAL_dom"/>
</dbReference>
<evidence type="ECO:0000313" key="3">
    <source>
        <dbReference type="Proteomes" id="UP000776276"/>
    </source>
</evidence>